<name>A0ABV8PSM1_9BACT</name>
<comment type="caution">
    <text evidence="1">The sequence shown here is derived from an EMBL/GenBank/DDBJ whole genome shotgun (WGS) entry which is preliminary data.</text>
</comment>
<sequence length="134" mass="15304">MQDVITINNLVEAETKRCIAALNAEMQRVGINTSGGNVKYKFGYKDGMVWYIRFIFPRYLIYVSKGASRGHGGSKGSRWVSPKGITISTNPKSLNKLKEPKDWFNPVIDNYCERLSELLADYFINLSLQRLHIK</sequence>
<dbReference type="EMBL" id="JBHSDC010000002">
    <property type="protein sequence ID" value="MFC4230584.1"/>
    <property type="molecule type" value="Genomic_DNA"/>
</dbReference>
<gene>
    <name evidence="1" type="ORF">ACFOW1_01690</name>
</gene>
<evidence type="ECO:0000313" key="1">
    <source>
        <dbReference type="EMBL" id="MFC4230584.1"/>
    </source>
</evidence>
<accession>A0ABV8PSM1</accession>
<dbReference type="RefSeq" id="WP_379011845.1">
    <property type="nucleotide sequence ID" value="NZ_JBHSDC010000002.1"/>
</dbReference>
<keyword evidence="2" id="KW-1185">Reference proteome</keyword>
<evidence type="ECO:0000313" key="2">
    <source>
        <dbReference type="Proteomes" id="UP001595906"/>
    </source>
</evidence>
<organism evidence="1 2">
    <name type="scientific">Parasediminibacterium paludis</name>
    <dbReference type="NCBI Taxonomy" id="908966"/>
    <lineage>
        <taxon>Bacteria</taxon>
        <taxon>Pseudomonadati</taxon>
        <taxon>Bacteroidota</taxon>
        <taxon>Chitinophagia</taxon>
        <taxon>Chitinophagales</taxon>
        <taxon>Chitinophagaceae</taxon>
        <taxon>Parasediminibacterium</taxon>
    </lineage>
</organism>
<dbReference type="Proteomes" id="UP001595906">
    <property type="component" value="Unassembled WGS sequence"/>
</dbReference>
<proteinExistence type="predicted"/>
<protein>
    <submittedName>
        <fullName evidence="1">Uncharacterized protein</fullName>
    </submittedName>
</protein>
<reference evidence="2" key="1">
    <citation type="journal article" date="2019" name="Int. J. Syst. Evol. Microbiol.">
        <title>The Global Catalogue of Microorganisms (GCM) 10K type strain sequencing project: providing services to taxonomists for standard genome sequencing and annotation.</title>
        <authorList>
            <consortium name="The Broad Institute Genomics Platform"/>
            <consortium name="The Broad Institute Genome Sequencing Center for Infectious Disease"/>
            <person name="Wu L."/>
            <person name="Ma J."/>
        </authorList>
    </citation>
    <scope>NUCLEOTIDE SEQUENCE [LARGE SCALE GENOMIC DNA]</scope>
    <source>
        <strain evidence="2">CECT 8010</strain>
    </source>
</reference>